<keyword evidence="2" id="KW-1185">Reference proteome</keyword>
<gene>
    <name evidence="1" type="ORF">HUJ06_001931</name>
</gene>
<reference evidence="1 2" key="1">
    <citation type="journal article" date="2020" name="Mol. Biol. Evol.">
        <title>Distinct Expression and Methylation Patterns for Genes with Different Fates following a Single Whole-Genome Duplication in Flowering Plants.</title>
        <authorList>
            <person name="Shi T."/>
            <person name="Rahmani R.S."/>
            <person name="Gugger P.F."/>
            <person name="Wang M."/>
            <person name="Li H."/>
            <person name="Zhang Y."/>
            <person name="Li Z."/>
            <person name="Wang Q."/>
            <person name="Van de Peer Y."/>
            <person name="Marchal K."/>
            <person name="Chen J."/>
        </authorList>
    </citation>
    <scope>NUCLEOTIDE SEQUENCE [LARGE SCALE GENOMIC DNA]</scope>
    <source>
        <tissue evidence="1">Leaf</tissue>
    </source>
</reference>
<dbReference type="AlphaFoldDB" id="A0A822ZJ98"/>
<dbReference type="Proteomes" id="UP000607653">
    <property type="component" value="Unassembled WGS sequence"/>
</dbReference>
<dbReference type="EMBL" id="DUZY01000006">
    <property type="protein sequence ID" value="DAD43701.1"/>
    <property type="molecule type" value="Genomic_DNA"/>
</dbReference>
<evidence type="ECO:0000313" key="1">
    <source>
        <dbReference type="EMBL" id="DAD43701.1"/>
    </source>
</evidence>
<proteinExistence type="predicted"/>
<name>A0A822ZJ98_NELNU</name>
<evidence type="ECO:0000313" key="2">
    <source>
        <dbReference type="Proteomes" id="UP000607653"/>
    </source>
</evidence>
<sequence>MKKRFHVDPMPFERRVEVFVRHNDDHLAHQQTVEGGISLEEKTSRMESVTKSIANQLVIQIEIQARLSDAGTQVETLKKCRCELLEELSHLKDRLKELEPTLHDLQSQEANSIADLSTIKLREQKLRAMTVIPAEKLEIVESFKSHLTQRLQTSKCLTGLTLIA</sequence>
<accession>A0A822ZJ98</accession>
<comment type="caution">
    <text evidence="1">The sequence shown here is derived from an EMBL/GenBank/DDBJ whole genome shotgun (WGS) entry which is preliminary data.</text>
</comment>
<protein>
    <submittedName>
        <fullName evidence="1">Uncharacterized protein</fullName>
    </submittedName>
</protein>
<organism evidence="1 2">
    <name type="scientific">Nelumbo nucifera</name>
    <name type="common">Sacred lotus</name>
    <dbReference type="NCBI Taxonomy" id="4432"/>
    <lineage>
        <taxon>Eukaryota</taxon>
        <taxon>Viridiplantae</taxon>
        <taxon>Streptophyta</taxon>
        <taxon>Embryophyta</taxon>
        <taxon>Tracheophyta</taxon>
        <taxon>Spermatophyta</taxon>
        <taxon>Magnoliopsida</taxon>
        <taxon>Proteales</taxon>
        <taxon>Nelumbonaceae</taxon>
        <taxon>Nelumbo</taxon>
    </lineage>
</organism>